<dbReference type="Pfam" id="PF07238">
    <property type="entry name" value="PilZ"/>
    <property type="match status" value="1"/>
</dbReference>
<dbReference type="RefSeq" id="WP_229668017.1">
    <property type="nucleotide sequence ID" value="NZ_BMLU01000001.1"/>
</dbReference>
<dbReference type="SUPFAM" id="SSF141371">
    <property type="entry name" value="PilZ domain-like"/>
    <property type="match status" value="1"/>
</dbReference>
<protein>
    <submittedName>
        <fullName evidence="2">PilZ domain-containing protein</fullName>
    </submittedName>
</protein>
<accession>A0A4R6FYS6</accession>
<sequence>MTEGDAKDSVYDRRYAVRDMVDHRARAVLPKGTELALRIINISPGGLMARCDRDIAPGECIGIDLPVAGTVSARIKWSLDGRIGCRFDTEFAPRDFEAVLTVMRIR</sequence>
<feature type="domain" description="PilZ" evidence="1">
    <location>
        <begin position="13"/>
        <end position="95"/>
    </location>
</feature>
<name>A0A4R6FYS6_9SPHN</name>
<comment type="caution">
    <text evidence="2">The sequence shown here is derived from an EMBL/GenBank/DDBJ whole genome shotgun (WGS) entry which is preliminary data.</text>
</comment>
<dbReference type="EMBL" id="SNWD01000001">
    <property type="protein sequence ID" value="TDN86520.1"/>
    <property type="molecule type" value="Genomic_DNA"/>
</dbReference>
<dbReference type="Proteomes" id="UP000295493">
    <property type="component" value="Unassembled WGS sequence"/>
</dbReference>
<evidence type="ECO:0000313" key="2">
    <source>
        <dbReference type="EMBL" id="TDN86520.1"/>
    </source>
</evidence>
<dbReference type="AlphaFoldDB" id="A0A4R6FYS6"/>
<organism evidence="2 3">
    <name type="scientific">Stakelama pacifica</name>
    <dbReference type="NCBI Taxonomy" id="517720"/>
    <lineage>
        <taxon>Bacteria</taxon>
        <taxon>Pseudomonadati</taxon>
        <taxon>Pseudomonadota</taxon>
        <taxon>Alphaproteobacteria</taxon>
        <taxon>Sphingomonadales</taxon>
        <taxon>Sphingomonadaceae</taxon>
        <taxon>Stakelama</taxon>
    </lineage>
</organism>
<reference evidence="2 3" key="1">
    <citation type="submission" date="2019-03" db="EMBL/GenBank/DDBJ databases">
        <title>Genomic Encyclopedia of Type Strains, Phase IV (KMG-IV): sequencing the most valuable type-strain genomes for metagenomic binning, comparative biology and taxonomic classification.</title>
        <authorList>
            <person name="Goeker M."/>
        </authorList>
    </citation>
    <scope>NUCLEOTIDE SEQUENCE [LARGE SCALE GENOMIC DNA]</scope>
    <source>
        <strain evidence="2 3">DSM 25059</strain>
    </source>
</reference>
<gene>
    <name evidence="2" type="ORF">EV664_10191</name>
</gene>
<evidence type="ECO:0000313" key="3">
    <source>
        <dbReference type="Proteomes" id="UP000295493"/>
    </source>
</evidence>
<keyword evidence="3" id="KW-1185">Reference proteome</keyword>
<dbReference type="GO" id="GO:0035438">
    <property type="term" value="F:cyclic-di-GMP binding"/>
    <property type="evidence" value="ECO:0007669"/>
    <property type="project" value="InterPro"/>
</dbReference>
<proteinExistence type="predicted"/>
<dbReference type="InterPro" id="IPR009875">
    <property type="entry name" value="PilZ_domain"/>
</dbReference>
<evidence type="ECO:0000259" key="1">
    <source>
        <dbReference type="Pfam" id="PF07238"/>
    </source>
</evidence>